<dbReference type="Gene3D" id="3.90.1590.10">
    <property type="entry name" value="glutathione-dependent formaldehyde- activating enzyme (gfa)"/>
    <property type="match status" value="1"/>
</dbReference>
<evidence type="ECO:0000256" key="2">
    <source>
        <dbReference type="ARBA" id="ARBA00022723"/>
    </source>
</evidence>
<dbReference type="EMBL" id="BAABJE010000001">
    <property type="protein sequence ID" value="GAA4781132.1"/>
    <property type="molecule type" value="Genomic_DNA"/>
</dbReference>
<keyword evidence="7" id="KW-1185">Reference proteome</keyword>
<dbReference type="PANTHER" id="PTHR33337:SF40">
    <property type="entry name" value="CENP-V_GFA DOMAIN-CONTAINING PROTEIN-RELATED"/>
    <property type="match status" value="1"/>
</dbReference>
<evidence type="ECO:0000313" key="7">
    <source>
        <dbReference type="Proteomes" id="UP001499959"/>
    </source>
</evidence>
<evidence type="ECO:0000313" key="6">
    <source>
        <dbReference type="EMBL" id="GAA4781132.1"/>
    </source>
</evidence>
<organism evidence="6 7">
    <name type="scientific">Lysobacter hankyongensis</name>
    <dbReference type="NCBI Taxonomy" id="1176535"/>
    <lineage>
        <taxon>Bacteria</taxon>
        <taxon>Pseudomonadati</taxon>
        <taxon>Pseudomonadota</taxon>
        <taxon>Gammaproteobacteria</taxon>
        <taxon>Lysobacterales</taxon>
        <taxon>Lysobacteraceae</taxon>
        <taxon>Lysobacter</taxon>
    </lineage>
</organism>
<protein>
    <submittedName>
        <fullName evidence="6">GFA family protein</fullName>
    </submittedName>
</protein>
<evidence type="ECO:0000256" key="3">
    <source>
        <dbReference type="ARBA" id="ARBA00022833"/>
    </source>
</evidence>
<sequence length="142" mass="15285">MNDESLTKYAGGCLCGAVRYAPTAPPLMEGNCHCRDCRRVSGGPYAPTLFFALESVNIRGDVKYYESIGGSGQPIRRGFCPHCGSQLFGRPSMRPGMIGIRAGTLDDPAAFQPQVDIFASHAAPWDRMLDTTAKFDTSPPAP</sequence>
<dbReference type="InterPro" id="IPR006913">
    <property type="entry name" value="CENP-V/GFA"/>
</dbReference>
<dbReference type="SUPFAM" id="SSF51316">
    <property type="entry name" value="Mss4-like"/>
    <property type="match status" value="1"/>
</dbReference>
<gene>
    <name evidence="6" type="ORF">GCM10023307_01610</name>
</gene>
<dbReference type="InterPro" id="IPR011057">
    <property type="entry name" value="Mss4-like_sf"/>
</dbReference>
<keyword evidence="3" id="KW-0862">Zinc</keyword>
<name>A0ABP9AIN5_9GAMM</name>
<dbReference type="Proteomes" id="UP001499959">
    <property type="component" value="Unassembled WGS sequence"/>
</dbReference>
<dbReference type="PANTHER" id="PTHR33337">
    <property type="entry name" value="GFA DOMAIN-CONTAINING PROTEIN"/>
    <property type="match status" value="1"/>
</dbReference>
<feature type="domain" description="CENP-V/GFA" evidence="5">
    <location>
        <begin position="9"/>
        <end position="126"/>
    </location>
</feature>
<dbReference type="RefSeq" id="WP_345301371.1">
    <property type="nucleotide sequence ID" value="NZ_BAABJE010000001.1"/>
</dbReference>
<keyword evidence="4" id="KW-0456">Lyase</keyword>
<evidence type="ECO:0000256" key="4">
    <source>
        <dbReference type="ARBA" id="ARBA00023239"/>
    </source>
</evidence>
<reference evidence="7" key="1">
    <citation type="journal article" date="2019" name="Int. J. Syst. Evol. Microbiol.">
        <title>The Global Catalogue of Microorganisms (GCM) 10K type strain sequencing project: providing services to taxonomists for standard genome sequencing and annotation.</title>
        <authorList>
            <consortium name="The Broad Institute Genomics Platform"/>
            <consortium name="The Broad Institute Genome Sequencing Center for Infectious Disease"/>
            <person name="Wu L."/>
            <person name="Ma J."/>
        </authorList>
    </citation>
    <scope>NUCLEOTIDE SEQUENCE [LARGE SCALE GENOMIC DNA]</scope>
    <source>
        <strain evidence="7">JCM 18204</strain>
    </source>
</reference>
<evidence type="ECO:0000256" key="1">
    <source>
        <dbReference type="ARBA" id="ARBA00005495"/>
    </source>
</evidence>
<dbReference type="PROSITE" id="PS51891">
    <property type="entry name" value="CENP_V_GFA"/>
    <property type="match status" value="1"/>
</dbReference>
<evidence type="ECO:0000259" key="5">
    <source>
        <dbReference type="PROSITE" id="PS51891"/>
    </source>
</evidence>
<keyword evidence="2" id="KW-0479">Metal-binding</keyword>
<dbReference type="Pfam" id="PF04828">
    <property type="entry name" value="GFA"/>
    <property type="match status" value="1"/>
</dbReference>
<comment type="caution">
    <text evidence="6">The sequence shown here is derived from an EMBL/GenBank/DDBJ whole genome shotgun (WGS) entry which is preliminary data.</text>
</comment>
<accession>A0ABP9AIN5</accession>
<comment type="similarity">
    <text evidence="1">Belongs to the Gfa family.</text>
</comment>
<proteinExistence type="inferred from homology"/>